<accession>F4GJQ4</accession>
<dbReference type="EMBL" id="CP002659">
    <property type="protein sequence ID" value="AEC02801.1"/>
    <property type="molecule type" value="Genomic_DNA"/>
</dbReference>
<dbReference type="RefSeq" id="WP_013740195.1">
    <property type="nucleotide sequence ID" value="NC_015436.1"/>
</dbReference>
<keyword evidence="4" id="KW-1185">Reference proteome</keyword>
<dbReference type="SUPFAM" id="SSF53448">
    <property type="entry name" value="Nucleotide-diphospho-sugar transferases"/>
    <property type="match status" value="1"/>
</dbReference>
<dbReference type="InterPro" id="IPR029044">
    <property type="entry name" value="Nucleotide-diphossugar_trans"/>
</dbReference>
<sequence length="292" mass="32553">MAFPPHAVVVTAAGTSDRFSISNDETLSVKKEFLTIDGKTVLYRAVSPFMEVPGCRLLIVTYPEGMEADVAYALDDIMNQNRIPLFLVTGGRTRQSSVQCALERIASLDIPIEYVAIHDGARPYVTPQLVINTLAMASVFGGAAPVIPVNDALTEVDENGLMRNHIPRAMTRAIQTPQIFRFTEILEAHRQAARSGHYSYVDDTEIYQAHGGHVCASEGDRANRKITWPEDIPDYAAQVAAYREARDKGRKQMKALRDFEALRTQTRMEIIAHQRNAEIHGENGEDNELQDR</sequence>
<keyword evidence="2" id="KW-0548">Nucleotidyltransferase</keyword>
<organism evidence="3 4">
    <name type="scientific">Parasphaerochaeta coccoides (strain ATCC BAA-1237 / DSM 17374 / SPN1)</name>
    <name type="common">Sphaerochaeta coccoides</name>
    <dbReference type="NCBI Taxonomy" id="760011"/>
    <lineage>
        <taxon>Bacteria</taxon>
        <taxon>Pseudomonadati</taxon>
        <taxon>Spirochaetota</taxon>
        <taxon>Spirochaetia</taxon>
        <taxon>Spirochaetales</taxon>
        <taxon>Sphaerochaetaceae</taxon>
        <taxon>Parasphaerochaeta</taxon>
    </lineage>
</organism>
<dbReference type="Proteomes" id="UP000007939">
    <property type="component" value="Chromosome"/>
</dbReference>
<dbReference type="Gene3D" id="3.90.550.10">
    <property type="entry name" value="Spore Coat Polysaccharide Biosynthesis Protein SpsA, Chain A"/>
    <property type="match status" value="1"/>
</dbReference>
<proteinExistence type="predicted"/>
<dbReference type="PANTHER" id="PTHR32125:SF4">
    <property type="entry name" value="2-C-METHYL-D-ERYTHRITOL 4-PHOSPHATE CYTIDYLYLTRANSFERASE, CHLOROPLASTIC"/>
    <property type="match status" value="1"/>
</dbReference>
<protein>
    <submittedName>
        <fullName evidence="3">4-diphosphocytidyl-2C-methyl-D-erythritol synthase</fullName>
    </submittedName>
</protein>
<evidence type="ECO:0000256" key="1">
    <source>
        <dbReference type="ARBA" id="ARBA00022679"/>
    </source>
</evidence>
<dbReference type="AlphaFoldDB" id="F4GJQ4"/>
<keyword evidence="1" id="KW-0808">Transferase</keyword>
<name>F4GJQ4_PARC1</name>
<dbReference type="STRING" id="760011.Spico_1599"/>
<dbReference type="OrthoDB" id="9806837at2"/>
<dbReference type="KEGG" id="scc:Spico_1599"/>
<dbReference type="InterPro" id="IPR050088">
    <property type="entry name" value="IspD/TarI_cytidylyltransf_bact"/>
</dbReference>
<dbReference type="Pfam" id="PF01128">
    <property type="entry name" value="IspD"/>
    <property type="match status" value="1"/>
</dbReference>
<evidence type="ECO:0000313" key="4">
    <source>
        <dbReference type="Proteomes" id="UP000007939"/>
    </source>
</evidence>
<dbReference type="HOGENOM" id="CLU_061281_2_2_12"/>
<evidence type="ECO:0000256" key="2">
    <source>
        <dbReference type="ARBA" id="ARBA00022695"/>
    </source>
</evidence>
<reference evidence="4" key="1">
    <citation type="submission" date="2011-04" db="EMBL/GenBank/DDBJ databases">
        <title>The complete genome of Spirochaeta coccoides DSM 17374.</title>
        <authorList>
            <person name="Lucas S."/>
            <person name="Copeland A."/>
            <person name="Lapidus A."/>
            <person name="Bruce D."/>
            <person name="Goodwin L."/>
            <person name="Pitluck S."/>
            <person name="Peters L."/>
            <person name="Kyrpides N."/>
            <person name="Mavromatis K."/>
            <person name="Pagani I."/>
            <person name="Ivanova N."/>
            <person name="Ovchinnikova G."/>
            <person name="Lu M."/>
            <person name="Detter J.C."/>
            <person name="Tapia R."/>
            <person name="Han C."/>
            <person name="Land M."/>
            <person name="Hauser L."/>
            <person name="Markowitz V."/>
            <person name="Cheng J.-F."/>
            <person name="Hugenholtz P."/>
            <person name="Woyke T."/>
            <person name="Wu D."/>
            <person name="Spring S."/>
            <person name="Schroeder M."/>
            <person name="Brambilla E."/>
            <person name="Klenk H.-P."/>
            <person name="Eisen J.A."/>
        </authorList>
    </citation>
    <scope>NUCLEOTIDE SEQUENCE [LARGE SCALE GENOMIC DNA]</scope>
    <source>
        <strain evidence="4">ATCC BAA-1237 / DSM 17374 / SPN1</strain>
    </source>
</reference>
<gene>
    <name evidence="3" type="ordered locus">Spico_1599</name>
</gene>
<dbReference type="PANTHER" id="PTHR32125">
    <property type="entry name" value="2-C-METHYL-D-ERYTHRITOL 4-PHOSPHATE CYTIDYLYLTRANSFERASE, CHLOROPLASTIC"/>
    <property type="match status" value="1"/>
</dbReference>
<evidence type="ECO:0000313" key="3">
    <source>
        <dbReference type="EMBL" id="AEC02801.1"/>
    </source>
</evidence>
<dbReference type="eggNOG" id="COG1211">
    <property type="taxonomic scope" value="Bacteria"/>
</dbReference>
<dbReference type="CDD" id="cd02516">
    <property type="entry name" value="CDP-ME_synthetase"/>
    <property type="match status" value="1"/>
</dbReference>
<reference evidence="3 4" key="2">
    <citation type="journal article" date="2012" name="Stand. Genomic Sci.">
        <title>Complete genome sequence of the termite hindgut bacterium Spirochaeta coccoides type strain (SPN1(T)), reclassification in the genus Sphaerochaeta as Sphaerochaeta coccoides comb. nov. and emendations of the family Spirochaetaceae and the genus Sphaerochaeta.</title>
        <authorList>
            <person name="Abt B."/>
            <person name="Han C."/>
            <person name="Scheuner C."/>
            <person name="Lu M."/>
            <person name="Lapidus A."/>
            <person name="Nolan M."/>
            <person name="Lucas S."/>
            <person name="Hammon N."/>
            <person name="Deshpande S."/>
            <person name="Cheng J.F."/>
            <person name="Tapia R."/>
            <person name="Goodwin L.A."/>
            <person name="Pitluck S."/>
            <person name="Liolios K."/>
            <person name="Pagani I."/>
            <person name="Ivanova N."/>
            <person name="Mavromatis K."/>
            <person name="Mikhailova N."/>
            <person name="Huntemann M."/>
            <person name="Pati A."/>
            <person name="Chen A."/>
            <person name="Palaniappan K."/>
            <person name="Land M."/>
            <person name="Hauser L."/>
            <person name="Brambilla E.M."/>
            <person name="Rohde M."/>
            <person name="Spring S."/>
            <person name="Gronow S."/>
            <person name="Goker M."/>
            <person name="Woyke T."/>
            <person name="Bristow J."/>
            <person name="Eisen J.A."/>
            <person name="Markowitz V."/>
            <person name="Hugenholtz P."/>
            <person name="Kyrpides N.C."/>
            <person name="Klenk H.P."/>
            <person name="Detter J.C."/>
        </authorList>
    </citation>
    <scope>NUCLEOTIDE SEQUENCE [LARGE SCALE GENOMIC DNA]</scope>
    <source>
        <strain evidence="4">ATCC BAA-1237 / DSM 17374 / SPN1</strain>
    </source>
</reference>
<dbReference type="GO" id="GO:0050518">
    <property type="term" value="F:2-C-methyl-D-erythritol 4-phosphate cytidylyltransferase activity"/>
    <property type="evidence" value="ECO:0007669"/>
    <property type="project" value="TreeGrafter"/>
</dbReference>
<dbReference type="InterPro" id="IPR034683">
    <property type="entry name" value="IspD/TarI"/>
</dbReference>